<name>A0ACB9AJQ3_CICIN</name>
<dbReference type="Proteomes" id="UP001055811">
    <property type="component" value="Linkage Group LG07"/>
</dbReference>
<accession>A0ACB9AJQ3</accession>
<comment type="caution">
    <text evidence="1">The sequence shown here is derived from an EMBL/GenBank/DDBJ whole genome shotgun (WGS) entry which is preliminary data.</text>
</comment>
<evidence type="ECO:0000313" key="2">
    <source>
        <dbReference type="Proteomes" id="UP001055811"/>
    </source>
</evidence>
<organism evidence="1 2">
    <name type="scientific">Cichorium intybus</name>
    <name type="common">Chicory</name>
    <dbReference type="NCBI Taxonomy" id="13427"/>
    <lineage>
        <taxon>Eukaryota</taxon>
        <taxon>Viridiplantae</taxon>
        <taxon>Streptophyta</taxon>
        <taxon>Embryophyta</taxon>
        <taxon>Tracheophyta</taxon>
        <taxon>Spermatophyta</taxon>
        <taxon>Magnoliopsida</taxon>
        <taxon>eudicotyledons</taxon>
        <taxon>Gunneridae</taxon>
        <taxon>Pentapetalae</taxon>
        <taxon>asterids</taxon>
        <taxon>campanulids</taxon>
        <taxon>Asterales</taxon>
        <taxon>Asteraceae</taxon>
        <taxon>Cichorioideae</taxon>
        <taxon>Cichorieae</taxon>
        <taxon>Cichoriinae</taxon>
        <taxon>Cichorium</taxon>
    </lineage>
</organism>
<reference evidence="2" key="1">
    <citation type="journal article" date="2022" name="Mol. Ecol. Resour.">
        <title>The genomes of chicory, endive, great burdock and yacon provide insights into Asteraceae palaeo-polyploidization history and plant inulin production.</title>
        <authorList>
            <person name="Fan W."/>
            <person name="Wang S."/>
            <person name="Wang H."/>
            <person name="Wang A."/>
            <person name="Jiang F."/>
            <person name="Liu H."/>
            <person name="Zhao H."/>
            <person name="Xu D."/>
            <person name="Zhang Y."/>
        </authorList>
    </citation>
    <scope>NUCLEOTIDE SEQUENCE [LARGE SCALE GENOMIC DNA]</scope>
    <source>
        <strain evidence="2">cv. Punajuju</strain>
    </source>
</reference>
<keyword evidence="2" id="KW-1185">Reference proteome</keyword>
<dbReference type="EMBL" id="CM042015">
    <property type="protein sequence ID" value="KAI3710437.1"/>
    <property type="molecule type" value="Genomic_DNA"/>
</dbReference>
<gene>
    <name evidence="1" type="ORF">L2E82_40218</name>
</gene>
<sequence>MILPAAAGGSGNRSFGRLAFSIRILLESAIRNCDEFQVTTNDVEKILDWEKTFPQKVEILFKPGRLLLQDFTGVPTIVDLAGMRNAMDQVLVDLVIDHSVQVDVSRSENALQVDMELELKRNKER</sequence>
<proteinExistence type="predicted"/>
<reference evidence="1 2" key="2">
    <citation type="journal article" date="2022" name="Mol. Ecol. Resour.">
        <title>The genomes of chicory, endive, great burdock and yacon provide insights into Asteraceae paleo-polyploidization history and plant inulin production.</title>
        <authorList>
            <person name="Fan W."/>
            <person name="Wang S."/>
            <person name="Wang H."/>
            <person name="Wang A."/>
            <person name="Jiang F."/>
            <person name="Liu H."/>
            <person name="Zhao H."/>
            <person name="Xu D."/>
            <person name="Zhang Y."/>
        </authorList>
    </citation>
    <scope>NUCLEOTIDE SEQUENCE [LARGE SCALE GENOMIC DNA]</scope>
    <source>
        <strain evidence="2">cv. Punajuju</strain>
        <tissue evidence="1">Leaves</tissue>
    </source>
</reference>
<protein>
    <submittedName>
        <fullName evidence="1">Uncharacterized protein</fullName>
    </submittedName>
</protein>
<evidence type="ECO:0000313" key="1">
    <source>
        <dbReference type="EMBL" id="KAI3710437.1"/>
    </source>
</evidence>